<dbReference type="PANTHER" id="PTHR33164:SF43">
    <property type="entry name" value="HTH-TYPE TRANSCRIPTIONAL REPRESSOR YETL"/>
    <property type="match status" value="1"/>
</dbReference>
<reference evidence="2 3" key="1">
    <citation type="submission" date="2023-08" db="EMBL/GenBank/DDBJ databases">
        <title>Phytohabitans sansha sp. nov., isolated from marine sediment.</title>
        <authorList>
            <person name="Zhao Y."/>
            <person name="Yi K."/>
        </authorList>
    </citation>
    <scope>NUCLEOTIDE SEQUENCE [LARGE SCALE GENOMIC DNA]</scope>
    <source>
        <strain evidence="2 3">ZYX-F-186</strain>
    </source>
</reference>
<dbReference type="InterPro" id="IPR039422">
    <property type="entry name" value="MarR/SlyA-like"/>
</dbReference>
<dbReference type="SMART" id="SM00347">
    <property type="entry name" value="HTH_MARR"/>
    <property type="match status" value="1"/>
</dbReference>
<dbReference type="InterPro" id="IPR036388">
    <property type="entry name" value="WH-like_DNA-bd_sf"/>
</dbReference>
<dbReference type="InterPro" id="IPR011991">
    <property type="entry name" value="ArsR-like_HTH"/>
</dbReference>
<dbReference type="EMBL" id="JAVHUY010000001">
    <property type="protein sequence ID" value="MDQ7902944.1"/>
    <property type="molecule type" value="Genomic_DNA"/>
</dbReference>
<evidence type="ECO:0000313" key="2">
    <source>
        <dbReference type="EMBL" id="MDQ7902944.1"/>
    </source>
</evidence>
<dbReference type="Proteomes" id="UP001230908">
    <property type="component" value="Unassembled WGS sequence"/>
</dbReference>
<dbReference type="InterPro" id="IPR000835">
    <property type="entry name" value="HTH_MarR-typ"/>
</dbReference>
<feature type="domain" description="HTH marR-type" evidence="1">
    <location>
        <begin position="1"/>
        <end position="134"/>
    </location>
</feature>
<dbReference type="InterPro" id="IPR036390">
    <property type="entry name" value="WH_DNA-bd_sf"/>
</dbReference>
<dbReference type="Gene3D" id="1.10.10.10">
    <property type="entry name" value="Winged helix-like DNA-binding domain superfamily/Winged helix DNA-binding domain"/>
    <property type="match status" value="1"/>
</dbReference>
<dbReference type="CDD" id="cd00090">
    <property type="entry name" value="HTH_ARSR"/>
    <property type="match status" value="1"/>
</dbReference>
<sequence length="143" mass="16125">MGGEFQAAFWAAKRAMATASEEAYRRHGVRAGQQFLLYELWAEDGLTPGELARRLGLAVPTVTRTATRMESAGILRREPHPTDARLVRLRLTERGHELQELMTAEVVRLSEKALSTLDQADRERFIGYLNEVRKNLTTPDGMT</sequence>
<dbReference type="RefSeq" id="WP_308710218.1">
    <property type="nucleotide sequence ID" value="NZ_JAVHUY010000001.1"/>
</dbReference>
<evidence type="ECO:0000313" key="3">
    <source>
        <dbReference type="Proteomes" id="UP001230908"/>
    </source>
</evidence>
<dbReference type="PROSITE" id="PS50995">
    <property type="entry name" value="HTH_MARR_2"/>
    <property type="match status" value="1"/>
</dbReference>
<name>A0ABU0Z7A6_9ACTN</name>
<organism evidence="2 3">
    <name type="scientific">Phytohabitans maris</name>
    <dbReference type="NCBI Taxonomy" id="3071409"/>
    <lineage>
        <taxon>Bacteria</taxon>
        <taxon>Bacillati</taxon>
        <taxon>Actinomycetota</taxon>
        <taxon>Actinomycetes</taxon>
        <taxon>Micromonosporales</taxon>
        <taxon>Micromonosporaceae</taxon>
    </lineage>
</organism>
<dbReference type="PRINTS" id="PR00598">
    <property type="entry name" value="HTHMARR"/>
</dbReference>
<comment type="caution">
    <text evidence="2">The sequence shown here is derived from an EMBL/GenBank/DDBJ whole genome shotgun (WGS) entry which is preliminary data.</text>
</comment>
<accession>A0ABU0Z7A6</accession>
<evidence type="ECO:0000259" key="1">
    <source>
        <dbReference type="PROSITE" id="PS50995"/>
    </source>
</evidence>
<dbReference type="Pfam" id="PF01047">
    <property type="entry name" value="MarR"/>
    <property type="match status" value="1"/>
</dbReference>
<gene>
    <name evidence="2" type="ORF">RB614_00225</name>
</gene>
<dbReference type="PANTHER" id="PTHR33164">
    <property type="entry name" value="TRANSCRIPTIONAL REGULATOR, MARR FAMILY"/>
    <property type="match status" value="1"/>
</dbReference>
<proteinExistence type="predicted"/>
<keyword evidence="3" id="KW-1185">Reference proteome</keyword>
<protein>
    <submittedName>
        <fullName evidence="2">MarR family transcriptional regulator</fullName>
    </submittedName>
</protein>
<dbReference type="SUPFAM" id="SSF46785">
    <property type="entry name" value="Winged helix' DNA-binding domain"/>
    <property type="match status" value="1"/>
</dbReference>